<dbReference type="Gene3D" id="1.20.58.340">
    <property type="entry name" value="Magnesium transport protein CorA, transmembrane region"/>
    <property type="match status" value="2"/>
</dbReference>
<gene>
    <name evidence="10" type="ORF">LY89DRAFT_596838</name>
</gene>
<evidence type="ECO:0000256" key="6">
    <source>
        <dbReference type="ARBA" id="ARBA00022989"/>
    </source>
</evidence>
<dbReference type="SUPFAM" id="SSF144083">
    <property type="entry name" value="Magnesium transport protein CorA, transmembrane region"/>
    <property type="match status" value="1"/>
</dbReference>
<dbReference type="RefSeq" id="XP_018064495.1">
    <property type="nucleotide sequence ID" value="XM_018209944.1"/>
</dbReference>
<evidence type="ECO:0000256" key="4">
    <source>
        <dbReference type="ARBA" id="ARBA00022475"/>
    </source>
</evidence>
<dbReference type="OrthoDB" id="165352at2759"/>
<keyword evidence="6 9" id="KW-1133">Transmembrane helix</keyword>
<evidence type="ECO:0000256" key="3">
    <source>
        <dbReference type="ARBA" id="ARBA00022448"/>
    </source>
</evidence>
<evidence type="ECO:0000256" key="7">
    <source>
        <dbReference type="ARBA" id="ARBA00023136"/>
    </source>
</evidence>
<evidence type="ECO:0000313" key="10">
    <source>
        <dbReference type="EMBL" id="KUJ10140.1"/>
    </source>
</evidence>
<dbReference type="STRING" id="149040.A0A132BCI3"/>
<comment type="subcellular location">
    <subcellularLocation>
        <location evidence="1">Cell membrane</location>
        <topology evidence="1">Multi-pass membrane protein</topology>
    </subcellularLocation>
</comment>
<dbReference type="KEGG" id="psco:LY89DRAFT_596838"/>
<dbReference type="Proteomes" id="UP000070700">
    <property type="component" value="Unassembled WGS sequence"/>
</dbReference>
<keyword evidence="11" id="KW-1185">Reference proteome</keyword>
<dbReference type="Pfam" id="PF01544">
    <property type="entry name" value="CorA"/>
    <property type="match status" value="1"/>
</dbReference>
<proteinExistence type="inferred from homology"/>
<dbReference type="GeneID" id="28819670"/>
<dbReference type="InParanoid" id="A0A132BCI3"/>
<evidence type="ECO:0000256" key="1">
    <source>
        <dbReference type="ARBA" id="ARBA00004651"/>
    </source>
</evidence>
<evidence type="ECO:0000256" key="8">
    <source>
        <dbReference type="SAM" id="MobiDB-lite"/>
    </source>
</evidence>
<dbReference type="EMBL" id="KQ947430">
    <property type="protein sequence ID" value="KUJ10140.1"/>
    <property type="molecule type" value="Genomic_DNA"/>
</dbReference>
<feature type="compositionally biased region" description="Polar residues" evidence="8">
    <location>
        <begin position="53"/>
        <end position="62"/>
    </location>
</feature>
<dbReference type="InterPro" id="IPR045861">
    <property type="entry name" value="CorA_cytoplasmic_dom"/>
</dbReference>
<feature type="region of interest" description="Disordered" evidence="8">
    <location>
        <begin position="1"/>
        <end position="94"/>
    </location>
</feature>
<evidence type="ECO:0000256" key="2">
    <source>
        <dbReference type="ARBA" id="ARBA00009765"/>
    </source>
</evidence>
<dbReference type="GO" id="GO:0005886">
    <property type="term" value="C:plasma membrane"/>
    <property type="evidence" value="ECO:0007669"/>
    <property type="project" value="UniProtKB-SubCell"/>
</dbReference>
<dbReference type="GO" id="GO:0000287">
    <property type="term" value="F:magnesium ion binding"/>
    <property type="evidence" value="ECO:0007669"/>
    <property type="project" value="TreeGrafter"/>
</dbReference>
<protein>
    <submittedName>
        <fullName evidence="10">Uncharacterized protein</fullName>
    </submittedName>
</protein>
<dbReference type="GO" id="GO:0015087">
    <property type="term" value="F:cobalt ion transmembrane transporter activity"/>
    <property type="evidence" value="ECO:0007669"/>
    <property type="project" value="TreeGrafter"/>
</dbReference>
<organism evidence="10 11">
    <name type="scientific">Mollisia scopiformis</name>
    <name type="common">Conifer needle endophyte fungus</name>
    <name type="synonym">Phialocephala scopiformis</name>
    <dbReference type="NCBI Taxonomy" id="149040"/>
    <lineage>
        <taxon>Eukaryota</taxon>
        <taxon>Fungi</taxon>
        <taxon>Dikarya</taxon>
        <taxon>Ascomycota</taxon>
        <taxon>Pezizomycotina</taxon>
        <taxon>Leotiomycetes</taxon>
        <taxon>Helotiales</taxon>
        <taxon>Mollisiaceae</taxon>
        <taxon>Mollisia</taxon>
    </lineage>
</organism>
<feature type="transmembrane region" description="Helical" evidence="9">
    <location>
        <begin position="495"/>
        <end position="516"/>
    </location>
</feature>
<comment type="similarity">
    <text evidence="2">Belongs to the CorA metal ion transporter (MIT) (TC 1.A.35) family.</text>
</comment>
<dbReference type="SUPFAM" id="SSF143865">
    <property type="entry name" value="CorA soluble domain-like"/>
    <property type="match status" value="1"/>
</dbReference>
<evidence type="ECO:0000256" key="9">
    <source>
        <dbReference type="SAM" id="Phobius"/>
    </source>
</evidence>
<dbReference type="InterPro" id="IPR002523">
    <property type="entry name" value="MgTranspt_CorA/ZnTranspt_ZntB"/>
</dbReference>
<dbReference type="PANTHER" id="PTHR46494">
    <property type="entry name" value="CORA FAMILY METAL ION TRANSPORTER (EUROFUNG)"/>
    <property type="match status" value="1"/>
</dbReference>
<dbReference type="Gene3D" id="3.30.460.20">
    <property type="entry name" value="CorA soluble domain-like"/>
    <property type="match status" value="1"/>
</dbReference>
<dbReference type="GO" id="GO:0015095">
    <property type="term" value="F:magnesium ion transmembrane transporter activity"/>
    <property type="evidence" value="ECO:0007669"/>
    <property type="project" value="TreeGrafter"/>
</dbReference>
<keyword evidence="3" id="KW-0813">Transport</keyword>
<dbReference type="InterPro" id="IPR045863">
    <property type="entry name" value="CorA_TM1_TM2"/>
</dbReference>
<dbReference type="GO" id="GO:0050897">
    <property type="term" value="F:cobalt ion binding"/>
    <property type="evidence" value="ECO:0007669"/>
    <property type="project" value="TreeGrafter"/>
</dbReference>
<keyword evidence="5 9" id="KW-0812">Transmembrane</keyword>
<sequence>MSSPTTHVNFDLEAGRTSGTTAGQSPNHRPLSIRSEPDEKIGVSPILKRRQTRSNTSKTFSTVDIAATRPSWAPGQEPGLDPSKPNGGRPQTPTLHEECQITVVDFSEKDMQMHEFDNAGIIDFVKKPQESWISCRWINVNGLSWDVIQALGKYKKLHKLAIEDMVNTNNRTKADWYTDHTYMVFTLQKLVHLHRDEDSDSEGDEMDSIGGSRKAPRSRVSKYFRKLFSGSKAKFDEKQRTADIVAGVHDPASDFISGHTDGTHDTPVQKLRTLQRYHGGPNKARMEYMERHSPLTRRRLAISAEQVSIFLTSDNTVISFFESSADDIEIPMVQRLSTPETILRRSCDASMLVQAIIDATIDLAIPAATAYQDVIGDLELDVLTNPSIKQCTSLYIVTSEITSMRNFVSPIHNLINALQDHKSPALIAGVGGRDNKNSSTAVKISPMAQTYLGDVEDHIVLITDSLDQMRRSCDNMIDLIFNTISAFQNESMKQLTIVTIIFLPLTFLTGYFGMNLTEFPAIHHGETYFWAIAAPVFVVTAVFLMRDRLVWWATRVVQRRGISRSRKGRMGGQAAAKRNR</sequence>
<dbReference type="PANTHER" id="PTHR46494:SF1">
    <property type="entry name" value="CORA FAMILY METAL ION TRANSPORTER (EUROFUNG)"/>
    <property type="match status" value="1"/>
</dbReference>
<accession>A0A132BCI3</accession>
<dbReference type="AlphaFoldDB" id="A0A132BCI3"/>
<name>A0A132BCI3_MOLSC</name>
<feature type="transmembrane region" description="Helical" evidence="9">
    <location>
        <begin position="528"/>
        <end position="545"/>
    </location>
</feature>
<keyword evidence="7 9" id="KW-0472">Membrane</keyword>
<evidence type="ECO:0000313" key="11">
    <source>
        <dbReference type="Proteomes" id="UP000070700"/>
    </source>
</evidence>
<reference evidence="10 11" key="1">
    <citation type="submission" date="2015-10" db="EMBL/GenBank/DDBJ databases">
        <title>Full genome of DAOMC 229536 Phialocephala scopiformis, a fungal endophyte of spruce producing the potent anti-insectan compound rugulosin.</title>
        <authorList>
            <consortium name="DOE Joint Genome Institute"/>
            <person name="Walker A.K."/>
            <person name="Frasz S.L."/>
            <person name="Seifert K.A."/>
            <person name="Miller J.D."/>
            <person name="Mondo S.J."/>
            <person name="Labutti K."/>
            <person name="Lipzen A."/>
            <person name="Dockter R."/>
            <person name="Kennedy M."/>
            <person name="Grigoriev I.V."/>
            <person name="Spatafora J.W."/>
        </authorList>
    </citation>
    <scope>NUCLEOTIDE SEQUENCE [LARGE SCALE GENOMIC DNA]</scope>
    <source>
        <strain evidence="10 11">CBS 120377</strain>
    </source>
</reference>
<evidence type="ECO:0000256" key="5">
    <source>
        <dbReference type="ARBA" id="ARBA00022692"/>
    </source>
</evidence>
<keyword evidence="4" id="KW-1003">Cell membrane</keyword>
<feature type="compositionally biased region" description="Polar residues" evidence="8">
    <location>
        <begin position="17"/>
        <end position="27"/>
    </location>
</feature>